<reference evidence="1" key="1">
    <citation type="submission" date="2022-11" db="EMBL/GenBank/DDBJ databases">
        <title>Centuries of genome instability and evolution in soft-shell clam transmissible cancer (bioRxiv).</title>
        <authorList>
            <person name="Hart S.F.M."/>
            <person name="Yonemitsu M.A."/>
            <person name="Giersch R.M."/>
            <person name="Beal B.F."/>
            <person name="Arriagada G."/>
            <person name="Davis B.W."/>
            <person name="Ostrander E.A."/>
            <person name="Goff S.P."/>
            <person name="Metzger M.J."/>
        </authorList>
    </citation>
    <scope>NUCLEOTIDE SEQUENCE</scope>
    <source>
        <strain evidence="1">MELC-2E11</strain>
        <tissue evidence="1">Siphon/mantle</tissue>
    </source>
</reference>
<evidence type="ECO:0000313" key="2">
    <source>
        <dbReference type="Proteomes" id="UP001164746"/>
    </source>
</evidence>
<proteinExistence type="predicted"/>
<accession>A0ABY7ETC9</accession>
<name>A0ABY7ETC9_MYAAR</name>
<sequence length="81" mass="9245">MPNIQTLLIRLVDHSRESFQSTIKQLCVALILPGKVHKLDAHISDQKIEHIHTETRSVEQLLAVKQAILKGWPGERTLRDT</sequence>
<dbReference type="EMBL" id="CP111018">
    <property type="protein sequence ID" value="WAR10436.1"/>
    <property type="molecule type" value="Genomic_DNA"/>
</dbReference>
<protein>
    <submittedName>
        <fullName evidence="1">Uncharacterized protein</fullName>
    </submittedName>
</protein>
<evidence type="ECO:0000313" key="1">
    <source>
        <dbReference type="EMBL" id="WAR10436.1"/>
    </source>
</evidence>
<organism evidence="1 2">
    <name type="scientific">Mya arenaria</name>
    <name type="common">Soft-shell clam</name>
    <dbReference type="NCBI Taxonomy" id="6604"/>
    <lineage>
        <taxon>Eukaryota</taxon>
        <taxon>Metazoa</taxon>
        <taxon>Spiralia</taxon>
        <taxon>Lophotrochozoa</taxon>
        <taxon>Mollusca</taxon>
        <taxon>Bivalvia</taxon>
        <taxon>Autobranchia</taxon>
        <taxon>Heteroconchia</taxon>
        <taxon>Euheterodonta</taxon>
        <taxon>Imparidentia</taxon>
        <taxon>Neoheterodontei</taxon>
        <taxon>Myida</taxon>
        <taxon>Myoidea</taxon>
        <taxon>Myidae</taxon>
        <taxon>Mya</taxon>
    </lineage>
</organism>
<keyword evidence="2" id="KW-1185">Reference proteome</keyword>
<gene>
    <name evidence="1" type="ORF">MAR_035512</name>
</gene>
<dbReference type="Proteomes" id="UP001164746">
    <property type="component" value="Chromosome 7"/>
</dbReference>